<dbReference type="EMBL" id="CZBI01000001">
    <property type="protein sequence ID" value="CUP37659.1"/>
    <property type="molecule type" value="Genomic_DNA"/>
</dbReference>
<evidence type="ECO:0000256" key="1">
    <source>
        <dbReference type="SAM" id="Phobius"/>
    </source>
</evidence>
<keyword evidence="1" id="KW-0812">Transmembrane</keyword>
<reference evidence="2 3" key="1">
    <citation type="submission" date="2015-09" db="EMBL/GenBank/DDBJ databases">
        <authorList>
            <consortium name="Pathogen Informatics"/>
        </authorList>
    </citation>
    <scope>NUCLEOTIDE SEQUENCE [LARGE SCALE GENOMIC DNA]</scope>
    <source>
        <strain evidence="2 3">2789STDY5834945</strain>
    </source>
</reference>
<evidence type="ECO:0000313" key="2">
    <source>
        <dbReference type="EMBL" id="CUP37659.1"/>
    </source>
</evidence>
<name>A0A174MVB2_BACT4</name>
<keyword evidence="1" id="KW-1133">Transmembrane helix</keyword>
<protein>
    <submittedName>
        <fullName evidence="2">Uncharacterized protein</fullName>
    </submittedName>
</protein>
<dbReference type="AlphaFoldDB" id="A0A174MVB2"/>
<evidence type="ECO:0000313" key="3">
    <source>
        <dbReference type="Proteomes" id="UP000095541"/>
    </source>
</evidence>
<gene>
    <name evidence="2" type="ORF">ERS852557_00396</name>
</gene>
<organism evidence="2 3">
    <name type="scientific">Bacteroides thetaiotaomicron</name>
    <dbReference type="NCBI Taxonomy" id="818"/>
    <lineage>
        <taxon>Bacteria</taxon>
        <taxon>Pseudomonadati</taxon>
        <taxon>Bacteroidota</taxon>
        <taxon>Bacteroidia</taxon>
        <taxon>Bacteroidales</taxon>
        <taxon>Bacteroidaceae</taxon>
        <taxon>Bacteroides</taxon>
    </lineage>
</organism>
<proteinExistence type="predicted"/>
<sequence length="56" mass="7015">MILFVSNRQCFFNCLYTDFIVLFFCLFRKKLLFLIDIAKVWEKCEIVNWCFFQFLR</sequence>
<feature type="transmembrane region" description="Helical" evidence="1">
    <location>
        <begin position="6"/>
        <end position="27"/>
    </location>
</feature>
<accession>A0A174MVB2</accession>
<keyword evidence="1" id="KW-0472">Membrane</keyword>
<dbReference type="Proteomes" id="UP000095541">
    <property type="component" value="Unassembled WGS sequence"/>
</dbReference>